<keyword evidence="6" id="KW-1185">Reference proteome</keyword>
<dbReference type="PANTHER" id="PTHR43191">
    <property type="entry name" value="RRNA METHYLTRANSFERASE 3"/>
    <property type="match status" value="1"/>
</dbReference>
<dbReference type="InterPro" id="IPR029028">
    <property type="entry name" value="Alpha/beta_knot_MTases"/>
</dbReference>
<dbReference type="Proteomes" id="UP000289792">
    <property type="component" value="Unassembled WGS sequence"/>
</dbReference>
<organism evidence="5 6">
    <name type="scientific">Gelidibacter gilvus</name>
    <dbReference type="NCBI Taxonomy" id="59602"/>
    <lineage>
        <taxon>Bacteria</taxon>
        <taxon>Pseudomonadati</taxon>
        <taxon>Bacteroidota</taxon>
        <taxon>Flavobacteriia</taxon>
        <taxon>Flavobacteriales</taxon>
        <taxon>Flavobacteriaceae</taxon>
        <taxon>Gelidibacter</taxon>
    </lineage>
</organism>
<evidence type="ECO:0000256" key="3">
    <source>
        <dbReference type="ARBA" id="ARBA00022679"/>
    </source>
</evidence>
<sequence length="241" mass="26966">MLTKNEIKLIASLGQKKQRLKHRLFTVEGKKTVAEFLKSHFKLHHLYALSDDYICPREKFSLVTEAELKKISALTTPQQVVAVFEIPNANEIVSDKLILALDAVRDPGNLGTIIRLCDWFGIEHLVCSETTVDCYNPKVVQATMGSLTRVNVSYLNLEEFLKTSTVQKFGAFMDGTNIYESTLPKQGILIMGNEANGISTEIEALIENRLGIPHFSAHQETESLNVATATAILLSEFKRRD</sequence>
<dbReference type="SUPFAM" id="SSF75217">
    <property type="entry name" value="alpha/beta knot"/>
    <property type="match status" value="1"/>
</dbReference>
<dbReference type="GO" id="GO:0032259">
    <property type="term" value="P:methylation"/>
    <property type="evidence" value="ECO:0007669"/>
    <property type="project" value="UniProtKB-KW"/>
</dbReference>
<evidence type="ECO:0000313" key="5">
    <source>
        <dbReference type="EMBL" id="RXJ46075.1"/>
    </source>
</evidence>
<dbReference type="EMBL" id="SDDZ01000008">
    <property type="protein sequence ID" value="RXJ46075.1"/>
    <property type="molecule type" value="Genomic_DNA"/>
</dbReference>
<dbReference type="OrthoDB" id="9785673at2"/>
<dbReference type="SUPFAM" id="SSF55315">
    <property type="entry name" value="L30e-like"/>
    <property type="match status" value="1"/>
</dbReference>
<keyword evidence="2 5" id="KW-0489">Methyltransferase</keyword>
<evidence type="ECO:0000259" key="4">
    <source>
        <dbReference type="SMART" id="SM00967"/>
    </source>
</evidence>
<dbReference type="Pfam" id="PF22435">
    <property type="entry name" value="MRM3-like_sub_bind"/>
    <property type="match status" value="1"/>
</dbReference>
<gene>
    <name evidence="5" type="ORF">ESZ48_13355</name>
</gene>
<evidence type="ECO:0000256" key="1">
    <source>
        <dbReference type="ARBA" id="ARBA00007228"/>
    </source>
</evidence>
<dbReference type="Gene3D" id="3.40.1280.10">
    <property type="match status" value="1"/>
</dbReference>
<dbReference type="SMART" id="SM00967">
    <property type="entry name" value="SpoU_sub_bind"/>
    <property type="match status" value="1"/>
</dbReference>
<dbReference type="Pfam" id="PF00588">
    <property type="entry name" value="SpoU_methylase"/>
    <property type="match status" value="1"/>
</dbReference>
<evidence type="ECO:0000256" key="2">
    <source>
        <dbReference type="ARBA" id="ARBA00022603"/>
    </source>
</evidence>
<accession>A0A4Q0XDX6</accession>
<protein>
    <submittedName>
        <fullName evidence="5">RNA methyltransferase</fullName>
    </submittedName>
</protein>
<dbReference type="InterPro" id="IPR013123">
    <property type="entry name" value="SpoU_subst-bd"/>
</dbReference>
<dbReference type="AlphaFoldDB" id="A0A4Q0XDX6"/>
<dbReference type="InterPro" id="IPR029064">
    <property type="entry name" value="Ribosomal_eL30-like_sf"/>
</dbReference>
<dbReference type="Gene3D" id="3.30.1330.30">
    <property type="match status" value="1"/>
</dbReference>
<dbReference type="GO" id="GO:0005737">
    <property type="term" value="C:cytoplasm"/>
    <property type="evidence" value="ECO:0007669"/>
    <property type="project" value="UniProtKB-ARBA"/>
</dbReference>
<dbReference type="GO" id="GO:0008173">
    <property type="term" value="F:RNA methyltransferase activity"/>
    <property type="evidence" value="ECO:0007669"/>
    <property type="project" value="InterPro"/>
</dbReference>
<dbReference type="InterPro" id="IPR053888">
    <property type="entry name" value="MRM3-like_sub_bind"/>
</dbReference>
<dbReference type="InterPro" id="IPR029026">
    <property type="entry name" value="tRNA_m1G_MTases_N"/>
</dbReference>
<keyword evidence="3 5" id="KW-0808">Transferase</keyword>
<dbReference type="PANTHER" id="PTHR43191:SF2">
    <property type="entry name" value="RRNA METHYLTRANSFERASE 3, MITOCHONDRIAL"/>
    <property type="match status" value="1"/>
</dbReference>
<dbReference type="InterPro" id="IPR051259">
    <property type="entry name" value="rRNA_Methyltransferase"/>
</dbReference>
<dbReference type="InterPro" id="IPR001537">
    <property type="entry name" value="SpoU_MeTrfase"/>
</dbReference>
<comment type="similarity">
    <text evidence="1">Belongs to the class IV-like SAM-binding methyltransferase superfamily. RNA methyltransferase TrmH family.</text>
</comment>
<name>A0A4Q0XDX6_9FLAO</name>
<dbReference type="RefSeq" id="WP_129018004.1">
    <property type="nucleotide sequence ID" value="NZ_SDDZ01000008.1"/>
</dbReference>
<feature type="domain" description="RNA 2-O ribose methyltransferase substrate binding" evidence="4">
    <location>
        <begin position="26"/>
        <end position="90"/>
    </location>
</feature>
<dbReference type="CDD" id="cd18109">
    <property type="entry name" value="SpoU-like_RNA-MTase"/>
    <property type="match status" value="1"/>
</dbReference>
<evidence type="ECO:0000313" key="6">
    <source>
        <dbReference type="Proteomes" id="UP000289792"/>
    </source>
</evidence>
<proteinExistence type="inferred from homology"/>
<dbReference type="GO" id="GO:0006396">
    <property type="term" value="P:RNA processing"/>
    <property type="evidence" value="ECO:0007669"/>
    <property type="project" value="InterPro"/>
</dbReference>
<dbReference type="GO" id="GO:0003723">
    <property type="term" value="F:RNA binding"/>
    <property type="evidence" value="ECO:0007669"/>
    <property type="project" value="InterPro"/>
</dbReference>
<reference evidence="5 6" key="1">
    <citation type="submission" date="2019-01" db="EMBL/GenBank/DDBJ databases">
        <title>Genome sequence of the Antarctic species Gelidibacter gilvus ACAM 158(T).</title>
        <authorList>
            <person name="Bowman J.P."/>
        </authorList>
    </citation>
    <scope>NUCLEOTIDE SEQUENCE [LARGE SCALE GENOMIC DNA]</scope>
    <source>
        <strain evidence="5 6">IC158</strain>
    </source>
</reference>
<comment type="caution">
    <text evidence="5">The sequence shown here is derived from an EMBL/GenBank/DDBJ whole genome shotgun (WGS) entry which is preliminary data.</text>
</comment>